<gene>
    <name evidence="1" type="ORF">Tci_611600</name>
</gene>
<dbReference type="AlphaFoldDB" id="A0A699JLC1"/>
<protein>
    <submittedName>
        <fullName evidence="1">Uncharacterized protein</fullName>
    </submittedName>
</protein>
<organism evidence="1">
    <name type="scientific">Tanacetum cinerariifolium</name>
    <name type="common">Dalmatian daisy</name>
    <name type="synonym">Chrysanthemum cinerariifolium</name>
    <dbReference type="NCBI Taxonomy" id="118510"/>
    <lineage>
        <taxon>Eukaryota</taxon>
        <taxon>Viridiplantae</taxon>
        <taxon>Streptophyta</taxon>
        <taxon>Embryophyta</taxon>
        <taxon>Tracheophyta</taxon>
        <taxon>Spermatophyta</taxon>
        <taxon>Magnoliopsida</taxon>
        <taxon>eudicotyledons</taxon>
        <taxon>Gunneridae</taxon>
        <taxon>Pentapetalae</taxon>
        <taxon>asterids</taxon>
        <taxon>campanulids</taxon>
        <taxon>Asterales</taxon>
        <taxon>Asteraceae</taxon>
        <taxon>Asteroideae</taxon>
        <taxon>Anthemideae</taxon>
        <taxon>Anthemidinae</taxon>
        <taxon>Tanacetum</taxon>
    </lineage>
</organism>
<reference evidence="1" key="1">
    <citation type="journal article" date="2019" name="Sci. Rep.">
        <title>Draft genome of Tanacetum cinerariifolium, the natural source of mosquito coil.</title>
        <authorList>
            <person name="Yamashiro T."/>
            <person name="Shiraishi A."/>
            <person name="Satake H."/>
            <person name="Nakayama K."/>
        </authorList>
    </citation>
    <scope>NUCLEOTIDE SEQUENCE</scope>
</reference>
<sequence>LFYLDEEASFDATAIIRLLHALHPMFLALGRLLEEIHVPLAHLERKRTILRTYTKSLDDLCIQCVDAVTGIKQHRRDLYGDDVGNFTTTSGRGRLKDDLESSTWRQRQDF</sequence>
<accession>A0A699JLC1</accession>
<comment type="caution">
    <text evidence="1">The sequence shown here is derived from an EMBL/GenBank/DDBJ whole genome shotgun (WGS) entry which is preliminary data.</text>
</comment>
<feature type="non-terminal residue" evidence="1">
    <location>
        <position position="1"/>
    </location>
</feature>
<evidence type="ECO:0000313" key="1">
    <source>
        <dbReference type="EMBL" id="GFA39628.1"/>
    </source>
</evidence>
<dbReference type="EMBL" id="BKCJ010416799">
    <property type="protein sequence ID" value="GFA39628.1"/>
    <property type="molecule type" value="Genomic_DNA"/>
</dbReference>
<proteinExistence type="predicted"/>
<name>A0A699JLC1_TANCI</name>